<dbReference type="CDD" id="cd00830">
    <property type="entry name" value="KAS_III"/>
    <property type="match status" value="1"/>
</dbReference>
<evidence type="ECO:0000313" key="5">
    <source>
        <dbReference type="EMBL" id="TMQ50857.1"/>
    </source>
</evidence>
<dbReference type="InterPro" id="IPR013747">
    <property type="entry name" value="ACP_syn_III_C"/>
</dbReference>
<organism evidence="5 6">
    <name type="scientific">Eiseniibacteriota bacterium</name>
    <dbReference type="NCBI Taxonomy" id="2212470"/>
    <lineage>
        <taxon>Bacteria</taxon>
        <taxon>Candidatus Eiseniibacteriota</taxon>
    </lineage>
</organism>
<evidence type="ECO:0000256" key="2">
    <source>
        <dbReference type="ARBA" id="ARBA00023315"/>
    </source>
</evidence>
<sequence length="382" mass="41525">MSSSAHGMRLDGVSAYAPEQVWSNARVAARLRLERMRMSARMRDTGNGQLGAEEAKLFQTSDRWVRRFIGFSERRFCGEGMGTIDLAARAARQLFERSGHLARDVDAIVVGSVTPSYLYSPPDAALLQHELGIPIWQGSVPREVTGADVSLACSSWATSLMFCYALIRAGLAQRILLIGADRMSAAINWRDRSFATVLGDAGTATLCTAVPEAEDWFSPSQFWSWLDGSHAEIIRTPAGGSRRPSPTPEELEAGEHRLTMDGAAVRKILVPFVGGPAIDAALAKAGWRMDELDLVSLHEANLALNASIVRMWRERGFRGRVLDAGGRFGNTTSASIPLALALNPDALRLGKRFGLIGFGGGLSASFVFGTIRHPLRTWTNLE</sequence>
<protein>
    <submittedName>
        <fullName evidence="5">Ketoacyl-ACP synthase III</fullName>
    </submittedName>
</protein>
<feature type="domain" description="Beta-ketoacyl-[acyl-carrier-protein] synthase III N-terminal" evidence="4">
    <location>
        <begin position="148"/>
        <end position="213"/>
    </location>
</feature>
<dbReference type="GO" id="GO:0044550">
    <property type="term" value="P:secondary metabolite biosynthetic process"/>
    <property type="evidence" value="ECO:0007669"/>
    <property type="project" value="TreeGrafter"/>
</dbReference>
<dbReference type="PANTHER" id="PTHR34069">
    <property type="entry name" value="3-OXOACYL-[ACYL-CARRIER-PROTEIN] SYNTHASE 3"/>
    <property type="match status" value="1"/>
</dbReference>
<dbReference type="AlphaFoldDB" id="A0A538SHK6"/>
<evidence type="ECO:0000259" key="4">
    <source>
        <dbReference type="Pfam" id="PF08545"/>
    </source>
</evidence>
<dbReference type="Pfam" id="PF08541">
    <property type="entry name" value="ACP_syn_III_C"/>
    <property type="match status" value="1"/>
</dbReference>
<feature type="domain" description="Beta-ketoacyl-[acyl-carrier-protein] synthase III C-terminal" evidence="3">
    <location>
        <begin position="282"/>
        <end position="364"/>
    </location>
</feature>
<dbReference type="PANTHER" id="PTHR34069:SF2">
    <property type="entry name" value="BETA-KETOACYL-[ACYL-CARRIER-PROTEIN] SYNTHASE III"/>
    <property type="match status" value="1"/>
</dbReference>
<reference evidence="5 6" key="1">
    <citation type="journal article" date="2019" name="Nat. Microbiol.">
        <title>Mediterranean grassland soil C-N compound turnover is dependent on rainfall and depth, and is mediated by genomically divergent microorganisms.</title>
        <authorList>
            <person name="Diamond S."/>
            <person name="Andeer P.F."/>
            <person name="Li Z."/>
            <person name="Crits-Christoph A."/>
            <person name="Burstein D."/>
            <person name="Anantharaman K."/>
            <person name="Lane K.R."/>
            <person name="Thomas B.C."/>
            <person name="Pan C."/>
            <person name="Northen T.R."/>
            <person name="Banfield J.F."/>
        </authorList>
    </citation>
    <scope>NUCLEOTIDE SEQUENCE [LARGE SCALE GENOMIC DNA]</scope>
    <source>
        <strain evidence="5">WS_3</strain>
    </source>
</reference>
<keyword evidence="1" id="KW-0808">Transferase</keyword>
<proteinExistence type="predicted"/>
<dbReference type="InterPro" id="IPR016039">
    <property type="entry name" value="Thiolase-like"/>
</dbReference>
<comment type="caution">
    <text evidence="5">The sequence shown here is derived from an EMBL/GenBank/DDBJ whole genome shotgun (WGS) entry which is preliminary data.</text>
</comment>
<dbReference type="EMBL" id="VBOT01000089">
    <property type="protein sequence ID" value="TMQ50857.1"/>
    <property type="molecule type" value="Genomic_DNA"/>
</dbReference>
<name>A0A538SHK6_UNCEI</name>
<gene>
    <name evidence="5" type="ORF">E6K73_07045</name>
</gene>
<keyword evidence="2" id="KW-0012">Acyltransferase</keyword>
<accession>A0A538SHK6</accession>
<dbReference type="GO" id="GO:0004315">
    <property type="term" value="F:3-oxoacyl-[acyl-carrier-protein] synthase activity"/>
    <property type="evidence" value="ECO:0007669"/>
    <property type="project" value="InterPro"/>
</dbReference>
<dbReference type="Pfam" id="PF08545">
    <property type="entry name" value="ACP_syn_III"/>
    <property type="match status" value="1"/>
</dbReference>
<evidence type="ECO:0000313" key="6">
    <source>
        <dbReference type="Proteomes" id="UP000320184"/>
    </source>
</evidence>
<dbReference type="InterPro" id="IPR013751">
    <property type="entry name" value="ACP_syn_III_N"/>
</dbReference>
<dbReference type="Proteomes" id="UP000320184">
    <property type="component" value="Unassembled WGS sequence"/>
</dbReference>
<dbReference type="GO" id="GO:0006633">
    <property type="term" value="P:fatty acid biosynthetic process"/>
    <property type="evidence" value="ECO:0007669"/>
    <property type="project" value="InterPro"/>
</dbReference>
<evidence type="ECO:0000256" key="1">
    <source>
        <dbReference type="ARBA" id="ARBA00022679"/>
    </source>
</evidence>
<dbReference type="Gene3D" id="3.40.47.10">
    <property type="match status" value="1"/>
</dbReference>
<dbReference type="SUPFAM" id="SSF53901">
    <property type="entry name" value="Thiolase-like"/>
    <property type="match status" value="1"/>
</dbReference>
<evidence type="ECO:0000259" key="3">
    <source>
        <dbReference type="Pfam" id="PF08541"/>
    </source>
</evidence>